<dbReference type="InterPro" id="IPR036179">
    <property type="entry name" value="Ig-like_dom_sf"/>
</dbReference>
<evidence type="ECO:0000256" key="1">
    <source>
        <dbReference type="SAM" id="SignalP"/>
    </source>
</evidence>
<dbReference type="SMART" id="SM00409">
    <property type="entry name" value="IG"/>
    <property type="match status" value="2"/>
</dbReference>
<keyword evidence="1" id="KW-0732">Signal</keyword>
<dbReference type="Proteomes" id="UP001059041">
    <property type="component" value="Linkage Group LG25"/>
</dbReference>
<sequence length="293" mass="32537">MKTISFLFIIFSFINGAVTESVKVNLGFSVTLHTNTVIQSNDVIEWRFRKEPLAKVDRGSISVFNGSDGTFSDGLKINNQTGDLTVTDISIYTIGEYHLQITGEKSTTKSFSVSGLFGFTADVTSLSVMEGDSVSLDAGAPDNRNYDVIRWRFGNSPLAELDRKTKIISTHDDVHDERFTGRLELDNESGDLTIANITTDLSGLYEVIVDSNSGTHTIHQSYTVTVSEIDAVHWLVDHLNQDHKEIITEEKIQSTSATSDVSPTPVSLRLLQYFYSADVNRLMKTFRNESHAP</sequence>
<feature type="chain" id="PRO_5040785112" description="Immunoglobulin domain-containing protein" evidence="1">
    <location>
        <begin position="20"/>
        <end position="293"/>
    </location>
</feature>
<dbReference type="Pfam" id="PF07686">
    <property type="entry name" value="V-set"/>
    <property type="match status" value="1"/>
</dbReference>
<dbReference type="Gene3D" id="2.60.40.10">
    <property type="entry name" value="Immunoglobulins"/>
    <property type="match status" value="2"/>
</dbReference>
<comment type="caution">
    <text evidence="3">The sequence shown here is derived from an EMBL/GenBank/DDBJ whole genome shotgun (WGS) entry which is preliminary data.</text>
</comment>
<dbReference type="PANTHER" id="PTHR21063">
    <property type="entry name" value="LFA-3"/>
    <property type="match status" value="1"/>
</dbReference>
<dbReference type="PANTHER" id="PTHR21063:SF4">
    <property type="entry name" value="CD48 ANTIGEN-RELATED"/>
    <property type="match status" value="1"/>
</dbReference>
<dbReference type="EMBL" id="JAFHDT010000025">
    <property type="protein sequence ID" value="KAI7791575.1"/>
    <property type="molecule type" value="Genomic_DNA"/>
</dbReference>
<evidence type="ECO:0000259" key="2">
    <source>
        <dbReference type="SMART" id="SM00409"/>
    </source>
</evidence>
<organism evidence="3 4">
    <name type="scientific">Triplophysa rosa</name>
    <name type="common">Cave loach</name>
    <dbReference type="NCBI Taxonomy" id="992332"/>
    <lineage>
        <taxon>Eukaryota</taxon>
        <taxon>Metazoa</taxon>
        <taxon>Chordata</taxon>
        <taxon>Craniata</taxon>
        <taxon>Vertebrata</taxon>
        <taxon>Euteleostomi</taxon>
        <taxon>Actinopterygii</taxon>
        <taxon>Neopterygii</taxon>
        <taxon>Teleostei</taxon>
        <taxon>Ostariophysi</taxon>
        <taxon>Cypriniformes</taxon>
        <taxon>Nemacheilidae</taxon>
        <taxon>Triplophysa</taxon>
    </lineage>
</organism>
<feature type="domain" description="Immunoglobulin" evidence="2">
    <location>
        <begin position="19"/>
        <end position="116"/>
    </location>
</feature>
<feature type="domain" description="Immunoglobulin" evidence="2">
    <location>
        <begin position="123"/>
        <end position="227"/>
    </location>
</feature>
<accession>A0A9W7T4G5</accession>
<name>A0A9W7T4G5_TRIRA</name>
<gene>
    <name evidence="3" type="ORF">IRJ41_025920</name>
</gene>
<dbReference type="SUPFAM" id="SSF48726">
    <property type="entry name" value="Immunoglobulin"/>
    <property type="match status" value="2"/>
</dbReference>
<evidence type="ECO:0000313" key="3">
    <source>
        <dbReference type="EMBL" id="KAI7791575.1"/>
    </source>
</evidence>
<proteinExistence type="predicted"/>
<feature type="signal peptide" evidence="1">
    <location>
        <begin position="1"/>
        <end position="19"/>
    </location>
</feature>
<protein>
    <recommendedName>
        <fullName evidence="2">Immunoglobulin domain-containing protein</fullName>
    </recommendedName>
</protein>
<evidence type="ECO:0000313" key="4">
    <source>
        <dbReference type="Proteomes" id="UP001059041"/>
    </source>
</evidence>
<reference evidence="3" key="1">
    <citation type="submission" date="2021-02" db="EMBL/GenBank/DDBJ databases">
        <title>Comparative genomics reveals that relaxation of natural selection precedes convergent phenotypic evolution of cavefish.</title>
        <authorList>
            <person name="Peng Z."/>
        </authorList>
    </citation>
    <scope>NUCLEOTIDE SEQUENCE</scope>
    <source>
        <tissue evidence="3">Muscle</tissue>
    </source>
</reference>
<dbReference type="AlphaFoldDB" id="A0A9W7T4G5"/>
<dbReference type="InterPro" id="IPR003599">
    <property type="entry name" value="Ig_sub"/>
</dbReference>
<dbReference type="InterPro" id="IPR013106">
    <property type="entry name" value="Ig_V-set"/>
</dbReference>
<dbReference type="InterPro" id="IPR013783">
    <property type="entry name" value="Ig-like_fold"/>
</dbReference>
<keyword evidence="4" id="KW-1185">Reference proteome</keyword>